<proteinExistence type="predicted"/>
<dbReference type="Proteomes" id="UP000236551">
    <property type="component" value="Chromosome"/>
</dbReference>
<reference evidence="1 2" key="1">
    <citation type="submission" date="2017-11" db="EMBL/GenBank/DDBJ databases">
        <title>Escherichia coli CV839-15 Genome sequencing and assembly.</title>
        <authorList>
            <person name="Li Z."/>
            <person name="Song N."/>
            <person name="Li W."/>
            <person name="Philip H.R."/>
            <person name="Bu Z."/>
            <person name="Siguo L."/>
        </authorList>
    </citation>
    <scope>NUCLEOTIDE SEQUENCE [LARGE SCALE GENOMIC DNA]</scope>
    <source>
        <strain evidence="1 2">CV839-15</strain>
    </source>
</reference>
<protein>
    <submittedName>
        <fullName evidence="1">Uncharacterized protein</fullName>
    </submittedName>
</protein>
<gene>
    <name evidence="1" type="ORF">CV83915_00018</name>
</gene>
<evidence type="ECO:0000313" key="2">
    <source>
        <dbReference type="Proteomes" id="UP000236551"/>
    </source>
</evidence>
<name>A0A2H4TLK6_ECOLX</name>
<organism evidence="1 2">
    <name type="scientific">Escherichia coli</name>
    <dbReference type="NCBI Taxonomy" id="562"/>
    <lineage>
        <taxon>Bacteria</taxon>
        <taxon>Pseudomonadati</taxon>
        <taxon>Pseudomonadota</taxon>
        <taxon>Gammaproteobacteria</taxon>
        <taxon>Enterobacterales</taxon>
        <taxon>Enterobacteriaceae</taxon>
        <taxon>Escherichia</taxon>
    </lineage>
</organism>
<dbReference type="AlphaFoldDB" id="A0A2H4TLK6"/>
<sequence length="40" mass="4435">MSPHSRLSGAMVEEAGCLSLLIDDTEMDSLNFSTFLYSCY</sequence>
<accession>A0A2H4TLK6</accession>
<dbReference type="EMBL" id="CP024978">
    <property type="protein sequence ID" value="ATZ30399.1"/>
    <property type="molecule type" value="Genomic_DNA"/>
</dbReference>
<evidence type="ECO:0000313" key="1">
    <source>
        <dbReference type="EMBL" id="ATZ30399.1"/>
    </source>
</evidence>